<organism evidence="2 3">
    <name type="scientific">Elysia crispata</name>
    <name type="common">lettuce slug</name>
    <dbReference type="NCBI Taxonomy" id="231223"/>
    <lineage>
        <taxon>Eukaryota</taxon>
        <taxon>Metazoa</taxon>
        <taxon>Spiralia</taxon>
        <taxon>Lophotrochozoa</taxon>
        <taxon>Mollusca</taxon>
        <taxon>Gastropoda</taxon>
        <taxon>Heterobranchia</taxon>
        <taxon>Euthyneura</taxon>
        <taxon>Panpulmonata</taxon>
        <taxon>Sacoglossa</taxon>
        <taxon>Placobranchoidea</taxon>
        <taxon>Plakobranchidae</taxon>
        <taxon>Elysia</taxon>
    </lineage>
</organism>
<feature type="compositionally biased region" description="Basic and acidic residues" evidence="1">
    <location>
        <begin position="26"/>
        <end position="62"/>
    </location>
</feature>
<keyword evidence="3" id="KW-1185">Reference proteome</keyword>
<dbReference type="Proteomes" id="UP001283361">
    <property type="component" value="Unassembled WGS sequence"/>
</dbReference>
<dbReference type="AlphaFoldDB" id="A0AAE1B0W0"/>
<feature type="region of interest" description="Disordered" evidence="1">
    <location>
        <begin position="1"/>
        <end position="69"/>
    </location>
</feature>
<evidence type="ECO:0000313" key="2">
    <source>
        <dbReference type="EMBL" id="KAK3796826.1"/>
    </source>
</evidence>
<name>A0AAE1B0W0_9GAST</name>
<gene>
    <name evidence="2" type="ORF">RRG08_040885</name>
</gene>
<evidence type="ECO:0000313" key="3">
    <source>
        <dbReference type="Proteomes" id="UP001283361"/>
    </source>
</evidence>
<accession>A0AAE1B0W0</accession>
<proteinExistence type="predicted"/>
<protein>
    <submittedName>
        <fullName evidence="2">Uncharacterized protein</fullName>
    </submittedName>
</protein>
<sequence>MLGANGLPRIPPRHLRSGKEEEEEARDGLTSEYQEQRAEHSGTNNKRKEVNGREQVATDRGVRQKGHRV</sequence>
<dbReference type="EMBL" id="JAWDGP010000840">
    <property type="protein sequence ID" value="KAK3796826.1"/>
    <property type="molecule type" value="Genomic_DNA"/>
</dbReference>
<reference evidence="2" key="1">
    <citation type="journal article" date="2023" name="G3 (Bethesda)">
        <title>A reference genome for the long-term kleptoplast-retaining sea slug Elysia crispata morphotype clarki.</title>
        <authorList>
            <person name="Eastman K.E."/>
            <person name="Pendleton A.L."/>
            <person name="Shaikh M.A."/>
            <person name="Suttiyut T."/>
            <person name="Ogas R."/>
            <person name="Tomko P."/>
            <person name="Gavelis G."/>
            <person name="Widhalm J.R."/>
            <person name="Wisecaver J.H."/>
        </authorList>
    </citation>
    <scope>NUCLEOTIDE SEQUENCE</scope>
    <source>
        <strain evidence="2">ECLA1</strain>
    </source>
</reference>
<comment type="caution">
    <text evidence="2">The sequence shown here is derived from an EMBL/GenBank/DDBJ whole genome shotgun (WGS) entry which is preliminary data.</text>
</comment>
<evidence type="ECO:0000256" key="1">
    <source>
        <dbReference type="SAM" id="MobiDB-lite"/>
    </source>
</evidence>